<comment type="caution">
    <text evidence="1">The sequence shown here is derived from an EMBL/GenBank/DDBJ whole genome shotgun (WGS) entry which is preliminary data.</text>
</comment>
<name>A0A1F7L1Y1_9BACT</name>
<evidence type="ECO:0008006" key="3">
    <source>
        <dbReference type="Google" id="ProtNLM"/>
    </source>
</evidence>
<reference evidence="1 2" key="1">
    <citation type="journal article" date="2016" name="Nat. Commun.">
        <title>Thousands of microbial genomes shed light on interconnected biogeochemical processes in an aquifer system.</title>
        <authorList>
            <person name="Anantharaman K."/>
            <person name="Brown C.T."/>
            <person name="Hug L.A."/>
            <person name="Sharon I."/>
            <person name="Castelle C.J."/>
            <person name="Probst A.J."/>
            <person name="Thomas B.C."/>
            <person name="Singh A."/>
            <person name="Wilkins M.J."/>
            <person name="Karaoz U."/>
            <person name="Brodie E.L."/>
            <person name="Williams K.H."/>
            <person name="Hubbard S.S."/>
            <person name="Banfield J.F."/>
        </authorList>
    </citation>
    <scope>NUCLEOTIDE SEQUENCE [LARGE SCALE GENOMIC DNA]</scope>
</reference>
<evidence type="ECO:0000313" key="2">
    <source>
        <dbReference type="Proteomes" id="UP000177050"/>
    </source>
</evidence>
<proteinExistence type="predicted"/>
<dbReference type="EMBL" id="MGBR01000001">
    <property type="protein sequence ID" value="OGK74133.1"/>
    <property type="molecule type" value="Genomic_DNA"/>
</dbReference>
<gene>
    <name evidence="1" type="ORF">A3K52_05190</name>
</gene>
<dbReference type="Proteomes" id="UP000177050">
    <property type="component" value="Unassembled WGS sequence"/>
</dbReference>
<protein>
    <recommendedName>
        <fullName evidence="3">Cell division protein FtsL</fullName>
    </recommendedName>
</protein>
<accession>A0A1F7L1Y1</accession>
<sequence>MWLLKRLFFAFLFLFLMLSLYKNLTGFRKNLSFYKSYKEEVASEEKKNIALKTQKLRKTSVYEVEKTIRNKLGLLRPDEIAIIIPLPSPSPTPIITPALPVYRQWLNVFFQVD</sequence>
<organism evidence="1 2">
    <name type="scientific">Candidatus Roizmanbacteria bacterium RIFOXYD1_FULL_38_12</name>
    <dbReference type="NCBI Taxonomy" id="1802093"/>
    <lineage>
        <taxon>Bacteria</taxon>
        <taxon>Candidatus Roizmaniibacteriota</taxon>
    </lineage>
</organism>
<evidence type="ECO:0000313" key="1">
    <source>
        <dbReference type="EMBL" id="OGK74133.1"/>
    </source>
</evidence>
<dbReference type="AlphaFoldDB" id="A0A1F7L1Y1"/>